<proteinExistence type="predicted"/>
<dbReference type="PANTHER" id="PTHR43065:SF42">
    <property type="entry name" value="TWO-COMPONENT SENSOR PPRA"/>
    <property type="match status" value="1"/>
</dbReference>
<dbReference type="PROSITE" id="PS50109">
    <property type="entry name" value="HIS_KIN"/>
    <property type="match status" value="1"/>
</dbReference>
<dbReference type="GO" id="GO:0000155">
    <property type="term" value="F:phosphorelay sensor kinase activity"/>
    <property type="evidence" value="ECO:0007669"/>
    <property type="project" value="InterPro"/>
</dbReference>
<dbReference type="InterPro" id="IPR003661">
    <property type="entry name" value="HisK_dim/P_dom"/>
</dbReference>
<protein>
    <recommendedName>
        <fullName evidence="2">histidine kinase</fullName>
        <ecNumber evidence="2">2.7.13.3</ecNumber>
    </recommendedName>
</protein>
<evidence type="ECO:0000256" key="1">
    <source>
        <dbReference type="ARBA" id="ARBA00000085"/>
    </source>
</evidence>
<gene>
    <name evidence="7" type="ORF">BA011_31135</name>
</gene>
<evidence type="ECO:0000259" key="6">
    <source>
        <dbReference type="PROSITE" id="PS50109"/>
    </source>
</evidence>
<keyword evidence="5" id="KW-0732">Signal</keyword>
<evidence type="ECO:0000256" key="3">
    <source>
        <dbReference type="ARBA" id="ARBA00022553"/>
    </source>
</evidence>
<dbReference type="SMART" id="SM00388">
    <property type="entry name" value="HisKA"/>
    <property type="match status" value="1"/>
</dbReference>
<keyword evidence="4" id="KW-0812">Transmembrane</keyword>
<evidence type="ECO:0000313" key="8">
    <source>
        <dbReference type="Proteomes" id="UP000092691"/>
    </source>
</evidence>
<geneLocation type="plasmid" evidence="7 8">
    <name>unnamed2</name>
</geneLocation>
<evidence type="ECO:0000313" key="7">
    <source>
        <dbReference type="EMBL" id="ANP90404.1"/>
    </source>
</evidence>
<dbReference type="InterPro" id="IPR036097">
    <property type="entry name" value="HisK_dim/P_sf"/>
</dbReference>
<evidence type="ECO:0000256" key="2">
    <source>
        <dbReference type="ARBA" id="ARBA00012438"/>
    </source>
</evidence>
<dbReference type="SUPFAM" id="SSF47384">
    <property type="entry name" value="Homodimeric domain of signal transducing histidine kinase"/>
    <property type="match status" value="1"/>
</dbReference>
<feature type="chain" id="PRO_5008521086" description="histidine kinase" evidence="5">
    <location>
        <begin position="32"/>
        <end position="631"/>
    </location>
</feature>
<organism evidence="7 8">
    <name type="scientific">Rhizobium leguminosarum</name>
    <dbReference type="NCBI Taxonomy" id="384"/>
    <lineage>
        <taxon>Bacteria</taxon>
        <taxon>Pseudomonadati</taxon>
        <taxon>Pseudomonadota</taxon>
        <taxon>Alphaproteobacteria</taxon>
        <taxon>Hyphomicrobiales</taxon>
        <taxon>Rhizobiaceae</taxon>
        <taxon>Rhizobium/Agrobacterium group</taxon>
        <taxon>Rhizobium</taxon>
    </lineage>
</organism>
<evidence type="ECO:0000256" key="5">
    <source>
        <dbReference type="SAM" id="SignalP"/>
    </source>
</evidence>
<dbReference type="Pfam" id="PF00512">
    <property type="entry name" value="HisKA"/>
    <property type="match status" value="1"/>
</dbReference>
<dbReference type="Gene3D" id="3.30.565.10">
    <property type="entry name" value="Histidine kinase-like ATPase, C-terminal domain"/>
    <property type="match status" value="1"/>
</dbReference>
<dbReference type="EC" id="2.7.13.3" evidence="2"/>
<keyword evidence="3" id="KW-0597">Phosphoprotein</keyword>
<comment type="catalytic activity">
    <reaction evidence="1">
        <text>ATP + protein L-histidine = ADP + protein N-phospho-L-histidine.</text>
        <dbReference type="EC" id="2.7.13.3"/>
    </reaction>
</comment>
<dbReference type="InterPro" id="IPR005467">
    <property type="entry name" value="His_kinase_dom"/>
</dbReference>
<dbReference type="AlphaFoldDB" id="A0A1B1CKY3"/>
<sequence length="631" mass="68832">MGLGDWSGRLCCTAFFLAVAALSVSSRQAAASDTSIAIIDRVPRVLVLYPYDERIAATTAAGEALRSRLLEATNGKIDLFSEFLDLSRFPEGEHVARMARYLGEKYAARRPDVVVAVGRESASFIVANRGTIAPGAKIVAAGFGTATAEKIALPDDVIGAFSTFNILKTAEMARGLQPDARHLYIVGGSSDFDRSWLTTARADLKQFSKSYDTTTYLEDLAIDEFVERASRVPPDSIILALTVFKDRTGRNFVPRDAIRQIAATASAPVYGPYQTYIDYGVVGGNTVTFDALGRTVGDLVIDAIAGKPASDLEAPQTYVADARQLQRWGLAEKDLPPGTVQMHRVKSLWEEHWVLLVAGSGLLLAQAGIISVLLLERRRRRDAERSAQLHLLEAVHLNQSATAGALSSSIAHELNQPLSAIRNNAEAASVLLRREPPDHELIQQILLDIQEDDQRAGDIISRMRELLKKRNEIDWQEFDLNDVTSSAIRIIHGEAERRGIKLTSTQPPGELPVRADKVHVQQVILNLATNGMDAMLNAVPAGRTLSFATGLANEKAELRVSDTGDGIPEERLIRIFEPFYTTKQAGTGLGLSIARAILETYGGTIRADNRPEGGAVFRVALPLAHREERSR</sequence>
<dbReference type="InterPro" id="IPR003594">
    <property type="entry name" value="HATPase_dom"/>
</dbReference>
<dbReference type="PANTHER" id="PTHR43065">
    <property type="entry name" value="SENSOR HISTIDINE KINASE"/>
    <property type="match status" value="1"/>
</dbReference>
<reference evidence="7 8" key="1">
    <citation type="submission" date="2016-06" db="EMBL/GenBank/DDBJ databases">
        <title>Microsymbionts genomes from the relict species Vavilovia formosa.</title>
        <authorList>
            <person name="Chirak E."/>
            <person name="Kimeklis A."/>
            <person name="Andronov E."/>
        </authorList>
    </citation>
    <scope>NUCLEOTIDE SEQUENCE [LARGE SCALE GENOMIC DNA]</scope>
    <source>
        <strain evidence="7 8">Vaf10</strain>
        <plasmid evidence="8">Plasmid unnamed2</plasmid>
    </source>
</reference>
<dbReference type="CDD" id="cd00082">
    <property type="entry name" value="HisKA"/>
    <property type="match status" value="1"/>
</dbReference>
<dbReference type="Gene3D" id="1.10.287.130">
    <property type="match status" value="1"/>
</dbReference>
<dbReference type="InterPro" id="IPR004358">
    <property type="entry name" value="Sig_transdc_His_kin-like_C"/>
</dbReference>
<keyword evidence="4" id="KW-0472">Membrane</keyword>
<keyword evidence="7" id="KW-0808">Transferase</keyword>
<keyword evidence="7" id="KW-0418">Kinase</keyword>
<dbReference type="OrthoDB" id="226486at2"/>
<dbReference type="SMART" id="SM00387">
    <property type="entry name" value="HATPase_c"/>
    <property type="match status" value="1"/>
</dbReference>
<dbReference type="RefSeq" id="WP_065283863.1">
    <property type="nucleotide sequence ID" value="NZ_CP016289.1"/>
</dbReference>
<dbReference type="PRINTS" id="PR00344">
    <property type="entry name" value="BCTRLSENSOR"/>
</dbReference>
<feature type="transmembrane region" description="Helical" evidence="4">
    <location>
        <begin position="353"/>
        <end position="375"/>
    </location>
</feature>
<dbReference type="SUPFAM" id="SSF55874">
    <property type="entry name" value="ATPase domain of HSP90 chaperone/DNA topoisomerase II/histidine kinase"/>
    <property type="match status" value="1"/>
</dbReference>
<accession>A0A1B1CKY3</accession>
<keyword evidence="4" id="KW-1133">Transmembrane helix</keyword>
<dbReference type="InterPro" id="IPR036890">
    <property type="entry name" value="HATPase_C_sf"/>
</dbReference>
<evidence type="ECO:0000256" key="4">
    <source>
        <dbReference type="SAM" id="Phobius"/>
    </source>
</evidence>
<feature type="signal peptide" evidence="5">
    <location>
        <begin position="1"/>
        <end position="31"/>
    </location>
</feature>
<dbReference type="Pfam" id="PF02518">
    <property type="entry name" value="HATPase_c"/>
    <property type="match status" value="1"/>
</dbReference>
<dbReference type="Proteomes" id="UP000092691">
    <property type="component" value="Plasmid unnamed2"/>
</dbReference>
<feature type="domain" description="Histidine kinase" evidence="6">
    <location>
        <begin position="409"/>
        <end position="625"/>
    </location>
</feature>
<name>A0A1B1CKY3_RHILE</name>
<dbReference type="EMBL" id="CP016289">
    <property type="protein sequence ID" value="ANP90404.1"/>
    <property type="molecule type" value="Genomic_DNA"/>
</dbReference>
<keyword evidence="7" id="KW-0614">Plasmid</keyword>